<dbReference type="STRING" id="482461.SAMN05216244_4060"/>
<dbReference type="AlphaFoldDB" id="A0A1G9Y7D2"/>
<keyword evidence="2" id="KW-1185">Reference proteome</keyword>
<protein>
    <submittedName>
        <fullName evidence="1">Uncharacterized protein</fullName>
    </submittedName>
</protein>
<evidence type="ECO:0000313" key="1">
    <source>
        <dbReference type="EMBL" id="SDN04421.1"/>
    </source>
</evidence>
<dbReference type="EMBL" id="FNHF01000008">
    <property type="protein sequence ID" value="SDN04421.1"/>
    <property type="molecule type" value="Genomic_DNA"/>
</dbReference>
<accession>A0A1G9Y7D2</accession>
<dbReference type="OrthoDB" id="9958884at2"/>
<evidence type="ECO:0000313" key="2">
    <source>
        <dbReference type="Proteomes" id="UP000182347"/>
    </source>
</evidence>
<organism evidence="1 2">
    <name type="scientific">Sediminibacillus halophilus</name>
    <dbReference type="NCBI Taxonomy" id="482461"/>
    <lineage>
        <taxon>Bacteria</taxon>
        <taxon>Bacillati</taxon>
        <taxon>Bacillota</taxon>
        <taxon>Bacilli</taxon>
        <taxon>Bacillales</taxon>
        <taxon>Bacillaceae</taxon>
        <taxon>Sediminibacillus</taxon>
    </lineage>
</organism>
<sequence length="93" mass="10523">MKKISLFIGILTVTAILLWATTAVLMWEDFQHEDDSRLTVKHSLAKRIDRKLDSAGLFANRSSAVEIESNETNNERPVISIDELLSDLHIDSK</sequence>
<dbReference type="Proteomes" id="UP000182347">
    <property type="component" value="Unassembled WGS sequence"/>
</dbReference>
<proteinExistence type="predicted"/>
<name>A0A1G9Y7D2_9BACI</name>
<reference evidence="2" key="1">
    <citation type="submission" date="2016-10" db="EMBL/GenBank/DDBJ databases">
        <authorList>
            <person name="Varghese N."/>
            <person name="Submissions S."/>
        </authorList>
    </citation>
    <scope>NUCLEOTIDE SEQUENCE [LARGE SCALE GENOMIC DNA]</scope>
    <source>
        <strain evidence="2">CGMCC 1.6199</strain>
    </source>
</reference>
<dbReference type="RefSeq" id="WP_139187011.1">
    <property type="nucleotide sequence ID" value="NZ_FNHF01000008.1"/>
</dbReference>
<gene>
    <name evidence="1" type="ORF">SAMN05216244_4060</name>
</gene>